<gene>
    <name evidence="1" type="ORF">CL6EHI_c00078</name>
</gene>
<proteinExistence type="predicted"/>
<accession>A0A175JL07</accession>
<evidence type="ECO:0000313" key="2">
    <source>
        <dbReference type="Proteomes" id="UP000078387"/>
    </source>
</evidence>
<protein>
    <submittedName>
        <fullName evidence="1">Uncharacterized protein</fullName>
    </submittedName>
</protein>
<dbReference type="AlphaFoldDB" id="A0A175JL07"/>
<organism evidence="1 2">
    <name type="scientific">Entamoeba histolytica</name>
    <dbReference type="NCBI Taxonomy" id="5759"/>
    <lineage>
        <taxon>Eukaryota</taxon>
        <taxon>Amoebozoa</taxon>
        <taxon>Evosea</taxon>
        <taxon>Archamoebae</taxon>
        <taxon>Mastigamoebida</taxon>
        <taxon>Entamoebidae</taxon>
        <taxon>Entamoeba</taxon>
    </lineage>
</organism>
<evidence type="ECO:0000313" key="1">
    <source>
        <dbReference type="EMBL" id="GAT94132.1"/>
    </source>
</evidence>
<comment type="caution">
    <text evidence="1">The sequence shown here is derived from an EMBL/GenBank/DDBJ whole genome shotgun (WGS) entry which is preliminary data.</text>
</comment>
<dbReference type="EMBL" id="BDEQ01000001">
    <property type="protein sequence ID" value="GAT94132.1"/>
    <property type="molecule type" value="Genomic_DNA"/>
</dbReference>
<dbReference type="Proteomes" id="UP000078387">
    <property type="component" value="Unassembled WGS sequence"/>
</dbReference>
<sequence length="81" mass="9354">MSFFFFLSSCKNKSILLEKYFSLLLIFNSTCFYYLNQFICSFVHSSTTKSPLLITLLECISIEDSNILKLISSINKFISLT</sequence>
<name>A0A175JL07_ENTHI</name>
<reference evidence="1 2" key="1">
    <citation type="submission" date="2016-05" db="EMBL/GenBank/DDBJ databases">
        <title>First whole genome sequencing of Entamoeba histolytica HM1:IMSS-clone-6.</title>
        <authorList>
            <person name="Mukherjee Avik.K."/>
            <person name="Izumyama S."/>
            <person name="Nakada-Tsukui K."/>
            <person name="Nozaki T."/>
        </authorList>
    </citation>
    <scope>NUCLEOTIDE SEQUENCE [LARGE SCALE GENOMIC DNA]</scope>
    <source>
        <strain evidence="1 2">HM1:IMSS clone 6</strain>
    </source>
</reference>